<proteinExistence type="predicted"/>
<keyword evidence="2" id="KW-1185">Reference proteome</keyword>
<dbReference type="EMBL" id="BAAAZP010000163">
    <property type="protein sequence ID" value="GAA3701606.1"/>
    <property type="molecule type" value="Genomic_DNA"/>
</dbReference>
<evidence type="ECO:0000313" key="2">
    <source>
        <dbReference type="Proteomes" id="UP001500902"/>
    </source>
</evidence>
<name>A0ABP7DD95_9ACTN</name>
<dbReference type="Proteomes" id="UP001500902">
    <property type="component" value="Unassembled WGS sequence"/>
</dbReference>
<evidence type="ECO:0000313" key="1">
    <source>
        <dbReference type="EMBL" id="GAA3701606.1"/>
    </source>
</evidence>
<comment type="caution">
    <text evidence="1">The sequence shown here is derived from an EMBL/GenBank/DDBJ whole genome shotgun (WGS) entry which is preliminary data.</text>
</comment>
<organism evidence="1 2">
    <name type="scientific">Nonomuraea antimicrobica</name>
    <dbReference type="NCBI Taxonomy" id="561173"/>
    <lineage>
        <taxon>Bacteria</taxon>
        <taxon>Bacillati</taxon>
        <taxon>Actinomycetota</taxon>
        <taxon>Actinomycetes</taxon>
        <taxon>Streptosporangiales</taxon>
        <taxon>Streptosporangiaceae</taxon>
        <taxon>Nonomuraea</taxon>
    </lineage>
</organism>
<protein>
    <submittedName>
        <fullName evidence="1">Uncharacterized protein</fullName>
    </submittedName>
</protein>
<reference evidence="2" key="1">
    <citation type="journal article" date="2019" name="Int. J. Syst. Evol. Microbiol.">
        <title>The Global Catalogue of Microorganisms (GCM) 10K type strain sequencing project: providing services to taxonomists for standard genome sequencing and annotation.</title>
        <authorList>
            <consortium name="The Broad Institute Genomics Platform"/>
            <consortium name="The Broad Institute Genome Sequencing Center for Infectious Disease"/>
            <person name="Wu L."/>
            <person name="Ma J."/>
        </authorList>
    </citation>
    <scope>NUCLEOTIDE SEQUENCE [LARGE SCALE GENOMIC DNA]</scope>
    <source>
        <strain evidence="2">JCM 16904</strain>
    </source>
</reference>
<accession>A0ABP7DD95</accession>
<sequence>MLGTSRRMSTSFDGMLQVPLDTLPDEDALTLLMHLLGKECITRRTLVADNRPVGDYAITAGVVSSPW</sequence>
<gene>
    <name evidence="1" type="ORF">GCM10022224_079340</name>
</gene>